<sequence length="91" mass="10557">VPHAARDGNQTGAVGRGLGRRIGHLQRQQKRRMPGGEEVQPAGCGSALLRRLAGRRLRRVEPRGSVEHLRRRQRPRRFRPHRDPPRLRRRL</sequence>
<dbReference type="EMBL" id="CADCTG010000201">
    <property type="protein sequence ID" value="CAA9261647.1"/>
    <property type="molecule type" value="Genomic_DNA"/>
</dbReference>
<feature type="region of interest" description="Disordered" evidence="1">
    <location>
        <begin position="1"/>
        <end position="44"/>
    </location>
</feature>
<protein>
    <submittedName>
        <fullName evidence="2">Uncharacterized protein</fullName>
    </submittedName>
</protein>
<reference evidence="2" key="1">
    <citation type="submission" date="2020-02" db="EMBL/GenBank/DDBJ databases">
        <authorList>
            <person name="Meier V. D."/>
        </authorList>
    </citation>
    <scope>NUCLEOTIDE SEQUENCE</scope>
    <source>
        <strain evidence="2">AVDCRST_MAG08</strain>
    </source>
</reference>
<gene>
    <name evidence="2" type="ORF">AVDCRST_MAG08-2709</name>
</gene>
<evidence type="ECO:0000256" key="1">
    <source>
        <dbReference type="SAM" id="MobiDB-lite"/>
    </source>
</evidence>
<feature type="non-terminal residue" evidence="2">
    <location>
        <position position="1"/>
    </location>
</feature>
<proteinExistence type="predicted"/>
<accession>A0A6J4ITN9</accession>
<name>A0A6J4ITN9_9PROT</name>
<feature type="region of interest" description="Disordered" evidence="1">
    <location>
        <begin position="63"/>
        <end position="91"/>
    </location>
</feature>
<organism evidence="2">
    <name type="scientific">uncultured Acetobacteraceae bacterium</name>
    <dbReference type="NCBI Taxonomy" id="169975"/>
    <lineage>
        <taxon>Bacteria</taxon>
        <taxon>Pseudomonadati</taxon>
        <taxon>Pseudomonadota</taxon>
        <taxon>Alphaproteobacteria</taxon>
        <taxon>Acetobacterales</taxon>
        <taxon>Acetobacteraceae</taxon>
        <taxon>environmental samples</taxon>
    </lineage>
</organism>
<feature type="compositionally biased region" description="Basic and acidic residues" evidence="1">
    <location>
        <begin position="81"/>
        <end position="91"/>
    </location>
</feature>
<feature type="compositionally biased region" description="Basic residues" evidence="1">
    <location>
        <begin position="69"/>
        <end position="80"/>
    </location>
</feature>
<evidence type="ECO:0000313" key="2">
    <source>
        <dbReference type="EMBL" id="CAA9261647.1"/>
    </source>
</evidence>
<feature type="compositionally biased region" description="Basic residues" evidence="1">
    <location>
        <begin position="18"/>
        <end position="33"/>
    </location>
</feature>
<feature type="non-terminal residue" evidence="2">
    <location>
        <position position="91"/>
    </location>
</feature>
<dbReference type="AlphaFoldDB" id="A0A6J4ITN9"/>